<dbReference type="Proteomes" id="UP001172680">
    <property type="component" value="Unassembled WGS sequence"/>
</dbReference>
<proteinExistence type="predicted"/>
<keyword evidence="2" id="KW-1185">Reference proteome</keyword>
<dbReference type="EMBL" id="JAPDRP010000012">
    <property type="protein sequence ID" value="KAJ9643039.1"/>
    <property type="molecule type" value="Genomic_DNA"/>
</dbReference>
<evidence type="ECO:0000313" key="2">
    <source>
        <dbReference type="Proteomes" id="UP001172680"/>
    </source>
</evidence>
<protein>
    <submittedName>
        <fullName evidence="1">Uncharacterized protein</fullName>
    </submittedName>
</protein>
<gene>
    <name evidence="1" type="ORF">H2199_004561</name>
</gene>
<accession>A0ACC2Z5V6</accession>
<name>A0ACC2Z5V6_9PEZI</name>
<sequence length="218" mass="25146">MSQSCLDPDLGFLYPPILPLRLSLRGLRPQSTTDNVRYDDYRWTSIRVCGHVQLYCGRKLSPAPTATCGQCGGQPDEAIRNKHTQLKRLCKKCARCNSSGKNYYLRSDSGDMAEWALVWAQRVKTEKGEGDCHQGSFKRVDALKLLSSEVREDIGRRERRQPNKARMEREMRTLMLYTHQGRVRKSRDEEDKRQEESQKLVRKKPEGEDSEAGETRNP</sequence>
<organism evidence="1 2">
    <name type="scientific">Coniosporium tulheliwenetii</name>
    <dbReference type="NCBI Taxonomy" id="3383036"/>
    <lineage>
        <taxon>Eukaryota</taxon>
        <taxon>Fungi</taxon>
        <taxon>Dikarya</taxon>
        <taxon>Ascomycota</taxon>
        <taxon>Pezizomycotina</taxon>
        <taxon>Dothideomycetes</taxon>
        <taxon>Dothideomycetes incertae sedis</taxon>
        <taxon>Coniosporium</taxon>
    </lineage>
</organism>
<reference evidence="1" key="1">
    <citation type="submission" date="2022-10" db="EMBL/GenBank/DDBJ databases">
        <title>Culturing micro-colonial fungi from biological soil crusts in the Mojave desert and describing Neophaeococcomyces mojavensis, and introducing the new genera and species Taxawa tesnikishii.</title>
        <authorList>
            <person name="Kurbessoian T."/>
            <person name="Stajich J.E."/>
        </authorList>
    </citation>
    <scope>NUCLEOTIDE SEQUENCE</scope>
    <source>
        <strain evidence="1">JES_115</strain>
    </source>
</reference>
<evidence type="ECO:0000313" key="1">
    <source>
        <dbReference type="EMBL" id="KAJ9643039.1"/>
    </source>
</evidence>
<comment type="caution">
    <text evidence="1">The sequence shown here is derived from an EMBL/GenBank/DDBJ whole genome shotgun (WGS) entry which is preliminary data.</text>
</comment>